<keyword evidence="2" id="KW-1185">Reference proteome</keyword>
<dbReference type="EMBL" id="WMIB01000006">
    <property type="protein sequence ID" value="MTH53440.1"/>
    <property type="molecule type" value="Genomic_DNA"/>
</dbReference>
<accession>A0A7X2S561</accession>
<gene>
    <name evidence="1" type="ORF">GKZ89_08420</name>
</gene>
<reference evidence="1 2" key="1">
    <citation type="journal article" date="2017" name="Int. J. Syst. Evol. Microbiol.">
        <title>Bacillus mangrovi sp. nov., isolated from a sediment sample from a mangrove forest.</title>
        <authorList>
            <person name="Gupta V."/>
            <person name="Singh P.K."/>
            <person name="Korpole S."/>
            <person name="Tanuku N.R.S."/>
            <person name="Pinnaka A.K."/>
        </authorList>
    </citation>
    <scope>NUCLEOTIDE SEQUENCE [LARGE SCALE GENOMIC DNA]</scope>
    <source>
        <strain evidence="1 2">KCTC 33872</strain>
    </source>
</reference>
<evidence type="ECO:0000313" key="1">
    <source>
        <dbReference type="EMBL" id="MTH53440.1"/>
    </source>
</evidence>
<evidence type="ECO:0000313" key="2">
    <source>
        <dbReference type="Proteomes" id="UP000434639"/>
    </source>
</evidence>
<protein>
    <submittedName>
        <fullName evidence="1">Uncharacterized protein</fullName>
    </submittedName>
</protein>
<dbReference type="Proteomes" id="UP000434639">
    <property type="component" value="Unassembled WGS sequence"/>
</dbReference>
<proteinExistence type="predicted"/>
<dbReference type="RefSeq" id="WP_155111967.1">
    <property type="nucleotide sequence ID" value="NZ_WMIB01000006.1"/>
</dbReference>
<organism evidence="1 2">
    <name type="scientific">Metabacillus mangrovi</name>
    <dbReference type="NCBI Taxonomy" id="1491830"/>
    <lineage>
        <taxon>Bacteria</taxon>
        <taxon>Bacillati</taxon>
        <taxon>Bacillota</taxon>
        <taxon>Bacilli</taxon>
        <taxon>Bacillales</taxon>
        <taxon>Bacillaceae</taxon>
        <taxon>Metabacillus</taxon>
    </lineage>
</organism>
<dbReference type="AlphaFoldDB" id="A0A7X2S561"/>
<sequence length="95" mass="11079">MNKSMKRLCLWLNNNRNRSALRGGFCLTLKEFGGIWLTESVYRRALAGKVQVIGIPGTARFQRSFMPLPGLDKFRPEQAIYVKIRERFFKEEGRL</sequence>
<name>A0A7X2S561_9BACI</name>
<comment type="caution">
    <text evidence="1">The sequence shown here is derived from an EMBL/GenBank/DDBJ whole genome shotgun (WGS) entry which is preliminary data.</text>
</comment>